<dbReference type="AlphaFoldDB" id="A0A7J7VUS3"/>
<dbReference type="Proteomes" id="UP000558488">
    <property type="component" value="Unassembled WGS sequence"/>
</dbReference>
<organism evidence="2 3">
    <name type="scientific">Pipistrellus kuhlii</name>
    <name type="common">Kuhl's pipistrelle</name>
    <dbReference type="NCBI Taxonomy" id="59472"/>
    <lineage>
        <taxon>Eukaryota</taxon>
        <taxon>Metazoa</taxon>
        <taxon>Chordata</taxon>
        <taxon>Craniata</taxon>
        <taxon>Vertebrata</taxon>
        <taxon>Euteleostomi</taxon>
        <taxon>Mammalia</taxon>
        <taxon>Eutheria</taxon>
        <taxon>Laurasiatheria</taxon>
        <taxon>Chiroptera</taxon>
        <taxon>Yangochiroptera</taxon>
        <taxon>Vespertilionidae</taxon>
        <taxon>Pipistrellus</taxon>
    </lineage>
</organism>
<evidence type="ECO:0000313" key="2">
    <source>
        <dbReference type="EMBL" id="KAF6328904.1"/>
    </source>
</evidence>
<evidence type="ECO:0000313" key="3">
    <source>
        <dbReference type="Proteomes" id="UP000558488"/>
    </source>
</evidence>
<sequence>MVPEKEPGLREIPGPPAPGTPPPALVPARGSGTRSSRGLLPRPSSRARAGCSIQVMACSGRGRPAPDGASQPSLPGCTRERQAQRPHSASRFGSPGLKKKKKKSLLNTLMLHPDGGLGKQGGGVPKPAQLTSEVVTSTGLGSKKLEENCAKTSWCLRQPSPQNQAPSSSPRHARR</sequence>
<feature type="compositionally biased region" description="Gly residues" evidence="1">
    <location>
        <begin position="115"/>
        <end position="124"/>
    </location>
</feature>
<feature type="region of interest" description="Disordered" evidence="1">
    <location>
        <begin position="153"/>
        <end position="175"/>
    </location>
</feature>
<name>A0A7J7VUS3_PIPKU</name>
<feature type="compositionally biased region" description="Low complexity" evidence="1">
    <location>
        <begin position="34"/>
        <end position="46"/>
    </location>
</feature>
<feature type="region of interest" description="Disordered" evidence="1">
    <location>
        <begin position="110"/>
        <end position="129"/>
    </location>
</feature>
<proteinExistence type="predicted"/>
<feature type="region of interest" description="Disordered" evidence="1">
    <location>
        <begin position="1"/>
        <end position="103"/>
    </location>
</feature>
<gene>
    <name evidence="2" type="ORF">mPipKuh1_008246</name>
</gene>
<accession>A0A7J7VUS3</accession>
<evidence type="ECO:0000256" key="1">
    <source>
        <dbReference type="SAM" id="MobiDB-lite"/>
    </source>
</evidence>
<protein>
    <submittedName>
        <fullName evidence="2">Uncharacterized protein</fullName>
    </submittedName>
</protein>
<dbReference type="EMBL" id="JACAGB010000013">
    <property type="protein sequence ID" value="KAF6328904.1"/>
    <property type="molecule type" value="Genomic_DNA"/>
</dbReference>
<keyword evidence="3" id="KW-1185">Reference proteome</keyword>
<feature type="compositionally biased region" description="Low complexity" evidence="1">
    <location>
        <begin position="158"/>
        <end position="175"/>
    </location>
</feature>
<comment type="caution">
    <text evidence="2">The sequence shown here is derived from an EMBL/GenBank/DDBJ whole genome shotgun (WGS) entry which is preliminary data.</text>
</comment>
<feature type="compositionally biased region" description="Pro residues" evidence="1">
    <location>
        <begin position="13"/>
        <end position="25"/>
    </location>
</feature>
<reference evidence="2 3" key="1">
    <citation type="journal article" date="2020" name="Nature">
        <title>Six reference-quality genomes reveal evolution of bat adaptations.</title>
        <authorList>
            <person name="Jebb D."/>
            <person name="Huang Z."/>
            <person name="Pippel M."/>
            <person name="Hughes G.M."/>
            <person name="Lavrichenko K."/>
            <person name="Devanna P."/>
            <person name="Winkler S."/>
            <person name="Jermiin L.S."/>
            <person name="Skirmuntt E.C."/>
            <person name="Katzourakis A."/>
            <person name="Burkitt-Gray L."/>
            <person name="Ray D.A."/>
            <person name="Sullivan K.A.M."/>
            <person name="Roscito J.G."/>
            <person name="Kirilenko B.M."/>
            <person name="Davalos L.M."/>
            <person name="Corthals A.P."/>
            <person name="Power M.L."/>
            <person name="Jones G."/>
            <person name="Ransome R.D."/>
            <person name="Dechmann D.K.N."/>
            <person name="Locatelli A.G."/>
            <person name="Puechmaille S.J."/>
            <person name="Fedrigo O."/>
            <person name="Jarvis E.D."/>
            <person name="Hiller M."/>
            <person name="Vernes S.C."/>
            <person name="Myers E.W."/>
            <person name="Teeling E.C."/>
        </authorList>
    </citation>
    <scope>NUCLEOTIDE SEQUENCE [LARGE SCALE GENOMIC DNA]</scope>
    <source>
        <strain evidence="2">MPipKuh1</strain>
        <tissue evidence="2">Flight muscle</tissue>
    </source>
</reference>